<gene>
    <name evidence="2" type="ORF">PLEPLA_LOCUS20727</name>
</gene>
<name>A0A9N7ULT7_PLEPL</name>
<comment type="caution">
    <text evidence="2">The sequence shown here is derived from an EMBL/GenBank/DDBJ whole genome shotgun (WGS) entry which is preliminary data.</text>
</comment>
<organism evidence="2 3">
    <name type="scientific">Pleuronectes platessa</name>
    <name type="common">European plaice</name>
    <dbReference type="NCBI Taxonomy" id="8262"/>
    <lineage>
        <taxon>Eukaryota</taxon>
        <taxon>Metazoa</taxon>
        <taxon>Chordata</taxon>
        <taxon>Craniata</taxon>
        <taxon>Vertebrata</taxon>
        <taxon>Euteleostomi</taxon>
        <taxon>Actinopterygii</taxon>
        <taxon>Neopterygii</taxon>
        <taxon>Teleostei</taxon>
        <taxon>Neoteleostei</taxon>
        <taxon>Acanthomorphata</taxon>
        <taxon>Carangaria</taxon>
        <taxon>Pleuronectiformes</taxon>
        <taxon>Pleuronectoidei</taxon>
        <taxon>Pleuronectidae</taxon>
        <taxon>Pleuronectes</taxon>
    </lineage>
</organism>
<dbReference type="Proteomes" id="UP001153269">
    <property type="component" value="Unassembled WGS sequence"/>
</dbReference>
<keyword evidence="3" id="KW-1185">Reference proteome</keyword>
<protein>
    <submittedName>
        <fullName evidence="2">Uncharacterized protein</fullName>
    </submittedName>
</protein>
<feature type="compositionally biased region" description="Basic and acidic residues" evidence="1">
    <location>
        <begin position="150"/>
        <end position="161"/>
    </location>
</feature>
<evidence type="ECO:0000313" key="3">
    <source>
        <dbReference type="Proteomes" id="UP001153269"/>
    </source>
</evidence>
<feature type="region of interest" description="Disordered" evidence="1">
    <location>
        <begin position="120"/>
        <end position="161"/>
    </location>
</feature>
<dbReference type="AlphaFoldDB" id="A0A9N7ULT7"/>
<accession>A0A9N7ULT7</accession>
<feature type="compositionally biased region" description="Basic and acidic residues" evidence="1">
    <location>
        <begin position="120"/>
        <end position="143"/>
    </location>
</feature>
<proteinExistence type="predicted"/>
<evidence type="ECO:0000313" key="2">
    <source>
        <dbReference type="EMBL" id="CAB1432644.1"/>
    </source>
</evidence>
<evidence type="ECO:0000256" key="1">
    <source>
        <dbReference type="SAM" id="MobiDB-lite"/>
    </source>
</evidence>
<sequence length="161" mass="17018">MRAHCTTHCPFLSSPLLSSPLLSPPLLSLLIDPIQLFPDCSASDVLLVEHTHSSRTSKAPVFVLASAASSGGCCCLFLLLSMNSSHHSSSTALTSLPPLHLVHQDVRWALSVIPSNESTARYESKRADGGIEGRKKGNCDKAADGGSEGEGDRGGAERPER</sequence>
<dbReference type="EMBL" id="CADEAL010001458">
    <property type="protein sequence ID" value="CAB1432644.1"/>
    <property type="molecule type" value="Genomic_DNA"/>
</dbReference>
<reference evidence="2" key="1">
    <citation type="submission" date="2020-03" db="EMBL/GenBank/DDBJ databases">
        <authorList>
            <person name="Weist P."/>
        </authorList>
    </citation>
    <scope>NUCLEOTIDE SEQUENCE</scope>
</reference>